<dbReference type="EMBL" id="PDUG01000006">
    <property type="protein sequence ID" value="PIC20587.1"/>
    <property type="molecule type" value="Genomic_DNA"/>
</dbReference>
<name>A0A2G5SZW5_9PELO</name>
<dbReference type="Proteomes" id="UP000230233">
    <property type="component" value="Chromosome X"/>
</dbReference>
<feature type="region of interest" description="Disordered" evidence="1">
    <location>
        <begin position="1"/>
        <end position="54"/>
    </location>
</feature>
<keyword evidence="3" id="KW-1185">Reference proteome</keyword>
<proteinExistence type="predicted"/>
<evidence type="ECO:0000313" key="2">
    <source>
        <dbReference type="EMBL" id="PIC20587.1"/>
    </source>
</evidence>
<evidence type="ECO:0000313" key="3">
    <source>
        <dbReference type="Proteomes" id="UP000230233"/>
    </source>
</evidence>
<feature type="compositionally biased region" description="Basic and acidic residues" evidence="1">
    <location>
        <begin position="1"/>
        <end position="16"/>
    </location>
</feature>
<comment type="caution">
    <text evidence="2">The sequence shown here is derived from an EMBL/GenBank/DDBJ whole genome shotgun (WGS) entry which is preliminary data.</text>
</comment>
<feature type="compositionally biased region" description="Basic and acidic residues" evidence="1">
    <location>
        <begin position="25"/>
        <end position="54"/>
    </location>
</feature>
<reference evidence="3" key="1">
    <citation type="submission" date="2017-10" db="EMBL/GenBank/DDBJ databases">
        <title>Rapid genome shrinkage in a self-fertile nematode reveals novel sperm competition proteins.</title>
        <authorList>
            <person name="Yin D."/>
            <person name="Schwarz E.M."/>
            <person name="Thomas C.G."/>
            <person name="Felde R.L."/>
            <person name="Korf I.F."/>
            <person name="Cutter A.D."/>
            <person name="Schartner C.M."/>
            <person name="Ralston E.J."/>
            <person name="Meyer B.J."/>
            <person name="Haag E.S."/>
        </authorList>
    </citation>
    <scope>NUCLEOTIDE SEQUENCE [LARGE SCALE GENOMIC DNA]</scope>
    <source>
        <strain evidence="3">JU1422</strain>
    </source>
</reference>
<protein>
    <submittedName>
        <fullName evidence="2">Uncharacterized protein</fullName>
    </submittedName>
</protein>
<evidence type="ECO:0000256" key="1">
    <source>
        <dbReference type="SAM" id="MobiDB-lite"/>
    </source>
</evidence>
<dbReference type="AlphaFoldDB" id="A0A2G5SZW5"/>
<accession>A0A2G5SZW5</accession>
<sequence length="88" mass="10306">MRESVRKRETPHRMRQLENSVAPQRQRDGKTRKSEPGSHERLERKMKTWENDVTPKKTVSVREIPIQRRSSRAAEECGVEKAEVAPRA</sequence>
<gene>
    <name evidence="2" type="primary">Cnig_chr_X.g25734</name>
    <name evidence="2" type="ORF">B9Z55_025734</name>
</gene>
<organism evidence="2 3">
    <name type="scientific">Caenorhabditis nigoni</name>
    <dbReference type="NCBI Taxonomy" id="1611254"/>
    <lineage>
        <taxon>Eukaryota</taxon>
        <taxon>Metazoa</taxon>
        <taxon>Ecdysozoa</taxon>
        <taxon>Nematoda</taxon>
        <taxon>Chromadorea</taxon>
        <taxon>Rhabditida</taxon>
        <taxon>Rhabditina</taxon>
        <taxon>Rhabditomorpha</taxon>
        <taxon>Rhabditoidea</taxon>
        <taxon>Rhabditidae</taxon>
        <taxon>Peloderinae</taxon>
        <taxon>Caenorhabditis</taxon>
    </lineage>
</organism>